<evidence type="ECO:0000313" key="8">
    <source>
        <dbReference type="EMBL" id="QDO89574.1"/>
    </source>
</evidence>
<dbReference type="PANTHER" id="PTHR35901">
    <property type="entry name" value="RIBONUCLEASE VAPC3"/>
    <property type="match status" value="1"/>
</dbReference>
<keyword evidence="5 6" id="KW-0460">Magnesium</keyword>
<keyword evidence="3 6" id="KW-0479">Metal-binding</keyword>
<dbReference type="SUPFAM" id="SSF88723">
    <property type="entry name" value="PIN domain-like"/>
    <property type="match status" value="1"/>
</dbReference>
<keyword evidence="4 6" id="KW-0378">Hydrolase</keyword>
<comment type="cofactor">
    <cofactor evidence="6">
        <name>Mg(2+)</name>
        <dbReference type="ChEBI" id="CHEBI:18420"/>
    </cofactor>
</comment>
<organism evidence="8 9">
    <name type="scientific">Ornithinimicrobium ciconiae</name>
    <dbReference type="NCBI Taxonomy" id="2594265"/>
    <lineage>
        <taxon>Bacteria</taxon>
        <taxon>Bacillati</taxon>
        <taxon>Actinomycetota</taxon>
        <taxon>Actinomycetes</taxon>
        <taxon>Micrococcales</taxon>
        <taxon>Ornithinimicrobiaceae</taxon>
        <taxon>Ornithinimicrobium</taxon>
    </lineage>
</organism>
<feature type="binding site" evidence="6">
    <location>
        <position position="10"/>
    </location>
    <ligand>
        <name>Mg(2+)</name>
        <dbReference type="ChEBI" id="CHEBI:18420"/>
    </ligand>
</feature>
<protein>
    <recommendedName>
        <fullName evidence="6">Ribonuclease VapC</fullName>
        <shortName evidence="6">RNase VapC</shortName>
        <ecNumber evidence="6">3.1.-.-</ecNumber>
    </recommendedName>
    <alternativeName>
        <fullName evidence="6">Toxin VapC</fullName>
    </alternativeName>
</protein>
<dbReference type="InterPro" id="IPR044153">
    <property type="entry name" value="PIN_Pae0151-like"/>
</dbReference>
<dbReference type="EC" id="3.1.-.-" evidence="6"/>
<reference evidence="8 9" key="1">
    <citation type="submission" date="2019-07" db="EMBL/GenBank/DDBJ databases">
        <title>complete genome sequencing of Ornithinimicrobium sp. H23M54.</title>
        <authorList>
            <person name="Bae J.-W."/>
            <person name="Lee S.-Y."/>
        </authorList>
    </citation>
    <scope>NUCLEOTIDE SEQUENCE [LARGE SCALE GENOMIC DNA]</scope>
    <source>
        <strain evidence="8 9">H23M54</strain>
    </source>
</reference>
<feature type="binding site" evidence="6">
    <location>
        <position position="99"/>
    </location>
    <ligand>
        <name>Mg(2+)</name>
        <dbReference type="ChEBI" id="CHEBI:18420"/>
    </ligand>
</feature>
<dbReference type="PANTHER" id="PTHR35901:SF1">
    <property type="entry name" value="EXONUCLEASE VAPC9"/>
    <property type="match status" value="1"/>
</dbReference>
<dbReference type="OrthoDB" id="4377304at2"/>
<dbReference type="Proteomes" id="UP000315395">
    <property type="component" value="Chromosome"/>
</dbReference>
<accession>A0A516GDH1</accession>
<gene>
    <name evidence="6" type="primary">vapC</name>
    <name evidence="8" type="ORF">FNH13_15565</name>
</gene>
<dbReference type="GO" id="GO:0000287">
    <property type="term" value="F:magnesium ion binding"/>
    <property type="evidence" value="ECO:0007669"/>
    <property type="project" value="UniProtKB-UniRule"/>
</dbReference>
<dbReference type="KEGG" id="orz:FNH13_15565"/>
<keyword evidence="2 6" id="KW-0540">Nuclease</keyword>
<sequence>MDASVRLVLDASAAVNAVLPGPLRELALGRLEGAELLAPDLIDTEVLSALARLSRADVITADEADRALASWQRLPCTRVSVEPLLDDIWDLRQSLRVTDAHYVVLCRVFQATLLTADQRLVRAAPPGVSILTIS</sequence>
<evidence type="ECO:0000256" key="3">
    <source>
        <dbReference type="ARBA" id="ARBA00022723"/>
    </source>
</evidence>
<keyword evidence="1 6" id="KW-1277">Toxin-antitoxin system</keyword>
<dbReference type="EMBL" id="CP041616">
    <property type="protein sequence ID" value="QDO89574.1"/>
    <property type="molecule type" value="Genomic_DNA"/>
</dbReference>
<dbReference type="GO" id="GO:0004540">
    <property type="term" value="F:RNA nuclease activity"/>
    <property type="evidence" value="ECO:0007669"/>
    <property type="project" value="InterPro"/>
</dbReference>
<keyword evidence="6" id="KW-0800">Toxin</keyword>
<evidence type="ECO:0000313" key="9">
    <source>
        <dbReference type="Proteomes" id="UP000315395"/>
    </source>
</evidence>
<evidence type="ECO:0000256" key="6">
    <source>
        <dbReference type="HAMAP-Rule" id="MF_00265"/>
    </source>
</evidence>
<dbReference type="Gene3D" id="3.40.50.1010">
    <property type="entry name" value="5'-nuclease"/>
    <property type="match status" value="1"/>
</dbReference>
<dbReference type="AlphaFoldDB" id="A0A516GDH1"/>
<name>A0A516GDH1_9MICO</name>
<comment type="similarity">
    <text evidence="6">Belongs to the PINc/VapC protein family.</text>
</comment>
<dbReference type="InterPro" id="IPR022907">
    <property type="entry name" value="VapC_family"/>
</dbReference>
<dbReference type="HAMAP" id="MF_00265">
    <property type="entry name" value="VapC_Nob1"/>
    <property type="match status" value="1"/>
</dbReference>
<dbReference type="GO" id="GO:0090729">
    <property type="term" value="F:toxin activity"/>
    <property type="evidence" value="ECO:0007669"/>
    <property type="project" value="UniProtKB-KW"/>
</dbReference>
<keyword evidence="9" id="KW-1185">Reference proteome</keyword>
<evidence type="ECO:0000256" key="2">
    <source>
        <dbReference type="ARBA" id="ARBA00022722"/>
    </source>
</evidence>
<dbReference type="InterPro" id="IPR029060">
    <property type="entry name" value="PIN-like_dom_sf"/>
</dbReference>
<evidence type="ECO:0000259" key="7">
    <source>
        <dbReference type="Pfam" id="PF01850"/>
    </source>
</evidence>
<proteinExistence type="inferred from homology"/>
<comment type="function">
    <text evidence="6">Toxic component of a toxin-antitoxin (TA) system. An RNase.</text>
</comment>
<dbReference type="InterPro" id="IPR051619">
    <property type="entry name" value="TypeII_TA_RNase_PINc/VapC"/>
</dbReference>
<evidence type="ECO:0000256" key="4">
    <source>
        <dbReference type="ARBA" id="ARBA00022801"/>
    </source>
</evidence>
<dbReference type="CDD" id="cd09873">
    <property type="entry name" value="PIN_Pae0151-like"/>
    <property type="match status" value="1"/>
</dbReference>
<feature type="domain" description="PIN" evidence="7">
    <location>
        <begin position="8"/>
        <end position="124"/>
    </location>
</feature>
<dbReference type="Pfam" id="PF01850">
    <property type="entry name" value="PIN"/>
    <property type="match status" value="1"/>
</dbReference>
<dbReference type="GO" id="GO:0016787">
    <property type="term" value="F:hydrolase activity"/>
    <property type="evidence" value="ECO:0007669"/>
    <property type="project" value="UniProtKB-KW"/>
</dbReference>
<evidence type="ECO:0000256" key="5">
    <source>
        <dbReference type="ARBA" id="ARBA00022842"/>
    </source>
</evidence>
<dbReference type="InterPro" id="IPR002716">
    <property type="entry name" value="PIN_dom"/>
</dbReference>
<evidence type="ECO:0000256" key="1">
    <source>
        <dbReference type="ARBA" id="ARBA00022649"/>
    </source>
</evidence>